<keyword evidence="3 5" id="KW-0328">Glycosyltransferase</keyword>
<feature type="binding site" evidence="6">
    <location>
        <position position="251"/>
    </location>
    <ligand>
        <name>a purine D-ribonucleoside</name>
        <dbReference type="ChEBI" id="CHEBI:142355"/>
    </ligand>
</feature>
<accession>A0AA39UMJ7</accession>
<feature type="binding site" evidence="6">
    <location>
        <position position="209"/>
    </location>
    <ligand>
        <name>a purine D-ribonucleoside</name>
        <dbReference type="ChEBI" id="CHEBI:142355"/>
    </ligand>
</feature>
<dbReference type="EC" id="2.4.2.1" evidence="5"/>
<dbReference type="GO" id="GO:0004731">
    <property type="term" value="F:purine-nucleoside phosphorylase activity"/>
    <property type="evidence" value="ECO:0007669"/>
    <property type="project" value="UniProtKB-EC"/>
</dbReference>
<organism evidence="8 9">
    <name type="scientific">Armillaria novae-zelandiae</name>
    <dbReference type="NCBI Taxonomy" id="153914"/>
    <lineage>
        <taxon>Eukaryota</taxon>
        <taxon>Fungi</taxon>
        <taxon>Dikarya</taxon>
        <taxon>Basidiomycota</taxon>
        <taxon>Agaricomycotina</taxon>
        <taxon>Agaricomycetes</taxon>
        <taxon>Agaricomycetidae</taxon>
        <taxon>Agaricales</taxon>
        <taxon>Marasmiineae</taxon>
        <taxon>Physalacriaceae</taxon>
        <taxon>Armillaria</taxon>
    </lineage>
</organism>
<dbReference type="InterPro" id="IPR011268">
    <property type="entry name" value="Purine_phosphorylase"/>
</dbReference>
<reference evidence="8" key="1">
    <citation type="submission" date="2023-06" db="EMBL/GenBank/DDBJ databases">
        <authorList>
            <consortium name="Lawrence Berkeley National Laboratory"/>
            <person name="Ahrendt S."/>
            <person name="Sahu N."/>
            <person name="Indic B."/>
            <person name="Wong-Bajracharya J."/>
            <person name="Merenyi Z."/>
            <person name="Ke H.-M."/>
            <person name="Monk M."/>
            <person name="Kocsube S."/>
            <person name="Drula E."/>
            <person name="Lipzen A."/>
            <person name="Balint B."/>
            <person name="Henrissat B."/>
            <person name="Andreopoulos B."/>
            <person name="Martin F.M."/>
            <person name="Harder C.B."/>
            <person name="Rigling D."/>
            <person name="Ford K.L."/>
            <person name="Foster G.D."/>
            <person name="Pangilinan J."/>
            <person name="Papanicolaou A."/>
            <person name="Barry K."/>
            <person name="LaButti K."/>
            <person name="Viragh M."/>
            <person name="Koriabine M."/>
            <person name="Yan M."/>
            <person name="Riley R."/>
            <person name="Champramary S."/>
            <person name="Plett K.L."/>
            <person name="Tsai I.J."/>
            <person name="Slot J."/>
            <person name="Sipos G."/>
            <person name="Plett J."/>
            <person name="Nagy L.G."/>
            <person name="Grigoriev I.V."/>
        </authorList>
    </citation>
    <scope>NUCLEOTIDE SEQUENCE</scope>
    <source>
        <strain evidence="8">ICMP 16352</strain>
    </source>
</reference>
<sequence>MISKQSVASPSPATLDAITLRLPEKLCKPKVGIICGSGLGGLVDALRDVVTIPYDTIPGFAQSSVPGHNSSLAFGIIGAGEGVPVVAMLGRFHPYEGHKLSTVVYPVRVMAKLGVTDLIVTNASGALNPDLAVGTIVVIHDHLALPNLTGMNPLLGPLISPEHPRFLAVSDAYSASLRRLVFLASHQLYLDEDALAEGVYAWVSGPTYESPAEGRFLRNAGADVVGMSTVPEVLAAKQEGLNVLALSLVTNAVVIPDKYRSIKEEVRDELMGKSIELPAPEVVSHEEVLTIGREKGNVMRQLVERVIELRLHN</sequence>
<dbReference type="Gene3D" id="3.40.50.1580">
    <property type="entry name" value="Nucleoside phosphorylase domain"/>
    <property type="match status" value="1"/>
</dbReference>
<dbReference type="GO" id="GO:0009116">
    <property type="term" value="P:nucleoside metabolic process"/>
    <property type="evidence" value="ECO:0007669"/>
    <property type="project" value="InterPro"/>
</dbReference>
<protein>
    <recommendedName>
        <fullName evidence="5">Purine nucleoside phosphorylase</fullName>
        <ecNumber evidence="5">2.4.2.1</ecNumber>
    </recommendedName>
    <alternativeName>
        <fullName evidence="5">Inosine-guanosine phosphorylase</fullName>
    </alternativeName>
</protein>
<feature type="domain" description="Nucleoside phosphorylase" evidence="7">
    <location>
        <begin position="30"/>
        <end position="269"/>
    </location>
</feature>
<dbReference type="SUPFAM" id="SSF53167">
    <property type="entry name" value="Purine and uridine phosphorylases"/>
    <property type="match status" value="1"/>
</dbReference>
<dbReference type="GO" id="GO:0005737">
    <property type="term" value="C:cytoplasm"/>
    <property type="evidence" value="ECO:0007669"/>
    <property type="project" value="TreeGrafter"/>
</dbReference>
<dbReference type="PANTHER" id="PTHR11904">
    <property type="entry name" value="METHYLTHIOADENOSINE/PURINE NUCLEOSIDE PHOSPHORYLASE"/>
    <property type="match status" value="1"/>
</dbReference>
<feature type="binding site" evidence="6">
    <location>
        <position position="228"/>
    </location>
    <ligand>
        <name>phosphate</name>
        <dbReference type="ChEBI" id="CHEBI:43474"/>
    </ligand>
</feature>
<comment type="similarity">
    <text evidence="2 5">Belongs to the PNP/MTAP phosphorylase family.</text>
</comment>
<dbReference type="NCBIfam" id="NF006054">
    <property type="entry name" value="PRK08202.1"/>
    <property type="match status" value="1"/>
</dbReference>
<comment type="function">
    <text evidence="5">The purine nucleoside phosphorylases catalyze the phosphorolytic breakdown of the N-glycosidic bond in the beta-(deoxy)ribonucleoside molecules, with the formation of the corresponding free purine bases and pentose-1-phosphate.</text>
</comment>
<keyword evidence="9" id="KW-1185">Reference proteome</keyword>
<comment type="pathway">
    <text evidence="1 5">Purine metabolism; purine nucleoside salvage.</text>
</comment>
<name>A0AA39UMJ7_9AGAR</name>
<dbReference type="Pfam" id="PF01048">
    <property type="entry name" value="PNP_UDP_1"/>
    <property type="match status" value="1"/>
</dbReference>
<dbReference type="AlphaFoldDB" id="A0AA39UMJ7"/>
<evidence type="ECO:0000256" key="4">
    <source>
        <dbReference type="ARBA" id="ARBA00022679"/>
    </source>
</evidence>
<evidence type="ECO:0000256" key="3">
    <source>
        <dbReference type="ARBA" id="ARBA00022676"/>
    </source>
</evidence>
<feature type="binding site" evidence="6">
    <location>
        <position position="37"/>
    </location>
    <ligand>
        <name>phosphate</name>
        <dbReference type="ChEBI" id="CHEBI:43474"/>
    </ligand>
</feature>
<evidence type="ECO:0000256" key="6">
    <source>
        <dbReference type="PIRSR" id="PIRSR000477-2"/>
    </source>
</evidence>
<evidence type="ECO:0000256" key="5">
    <source>
        <dbReference type="PIRNR" id="PIRNR000477"/>
    </source>
</evidence>
<keyword evidence="4 5" id="KW-0808">Transferase</keyword>
<dbReference type="Proteomes" id="UP001175227">
    <property type="component" value="Unassembled WGS sequence"/>
</dbReference>
<dbReference type="InterPro" id="IPR000845">
    <property type="entry name" value="Nucleoside_phosphorylase_d"/>
</dbReference>
<feature type="binding site" evidence="6">
    <location>
        <position position="68"/>
    </location>
    <ligand>
        <name>phosphate</name>
        <dbReference type="ChEBI" id="CHEBI:43474"/>
    </ligand>
</feature>
<gene>
    <name evidence="8" type="ORF">IW261DRAFT_1459557</name>
</gene>
<evidence type="ECO:0000256" key="2">
    <source>
        <dbReference type="ARBA" id="ARBA00006751"/>
    </source>
</evidence>
<dbReference type="InterPro" id="IPR035994">
    <property type="entry name" value="Nucleoside_phosphorylase_sf"/>
</dbReference>
<feature type="binding site" evidence="6">
    <location>
        <begin position="91"/>
        <end position="93"/>
    </location>
    <ligand>
        <name>phosphate</name>
        <dbReference type="ChEBI" id="CHEBI:43474"/>
    </ligand>
</feature>
<dbReference type="PANTHER" id="PTHR11904:SF9">
    <property type="entry name" value="PURINE NUCLEOSIDE PHOSPHORYLASE-RELATED"/>
    <property type="match status" value="1"/>
</dbReference>
<dbReference type="NCBIfam" id="TIGR01697">
    <property type="entry name" value="PNPH-PUNA-XAPA"/>
    <property type="match status" value="1"/>
</dbReference>
<comment type="caution">
    <text evidence="8">The sequence shown here is derived from an EMBL/GenBank/DDBJ whole genome shotgun (WGS) entry which is preliminary data.</text>
</comment>
<proteinExistence type="inferred from homology"/>
<evidence type="ECO:0000256" key="1">
    <source>
        <dbReference type="ARBA" id="ARBA00005058"/>
    </source>
</evidence>
<feature type="binding site" evidence="6">
    <location>
        <position position="123"/>
    </location>
    <ligand>
        <name>phosphate</name>
        <dbReference type="ChEBI" id="CHEBI:43474"/>
    </ligand>
</feature>
<dbReference type="CDD" id="cd09009">
    <property type="entry name" value="PNP-EcPNPII_like"/>
    <property type="match status" value="1"/>
</dbReference>
<evidence type="ECO:0000313" key="8">
    <source>
        <dbReference type="EMBL" id="KAK0484935.1"/>
    </source>
</evidence>
<dbReference type="EMBL" id="JAUEPR010000005">
    <property type="protein sequence ID" value="KAK0484935.1"/>
    <property type="molecule type" value="Genomic_DNA"/>
</dbReference>
<evidence type="ECO:0000313" key="9">
    <source>
        <dbReference type="Proteomes" id="UP001175227"/>
    </source>
</evidence>
<evidence type="ECO:0000259" key="7">
    <source>
        <dbReference type="Pfam" id="PF01048"/>
    </source>
</evidence>
<dbReference type="PIRSF" id="PIRSF000477">
    <property type="entry name" value="PurNPase"/>
    <property type="match status" value="1"/>
</dbReference>